<dbReference type="SUPFAM" id="SSF53649">
    <property type="entry name" value="Alkaline phosphatase-like"/>
    <property type="match status" value="1"/>
</dbReference>
<accession>A0ABW2A2Z6</accession>
<evidence type="ECO:0000256" key="2">
    <source>
        <dbReference type="ARBA" id="ARBA00022801"/>
    </source>
</evidence>
<keyword evidence="2" id="KW-0378">Hydrolase</keyword>
<comment type="caution">
    <text evidence="4">The sequence shown here is derived from an EMBL/GenBank/DDBJ whole genome shotgun (WGS) entry which is preliminary data.</text>
</comment>
<dbReference type="PANTHER" id="PTHR45953:SF1">
    <property type="entry name" value="IDURONATE 2-SULFATASE"/>
    <property type="match status" value="1"/>
</dbReference>
<dbReference type="InterPro" id="IPR017850">
    <property type="entry name" value="Alkaline_phosphatase_core_sf"/>
</dbReference>
<sequence>MVSEVDAQIGRLIACLKQEGLYEDTLIILTSDHGDLLGDHHMFSKENYFESCFHIPLIVKPAASHRMQACPGAVVEAFTESVDLMPTLLDLCGGGYRRSAMASPSGPGSKG</sequence>
<keyword evidence="5" id="KW-1185">Reference proteome</keyword>
<reference evidence="5" key="1">
    <citation type="journal article" date="2019" name="Int. J. Syst. Evol. Microbiol.">
        <title>The Global Catalogue of Microorganisms (GCM) 10K type strain sequencing project: providing services to taxonomists for standard genome sequencing and annotation.</title>
        <authorList>
            <consortium name="The Broad Institute Genomics Platform"/>
            <consortium name="The Broad Institute Genome Sequencing Center for Infectious Disease"/>
            <person name="Wu L."/>
            <person name="Ma J."/>
        </authorList>
    </citation>
    <scope>NUCLEOTIDE SEQUENCE [LARGE SCALE GENOMIC DNA]</scope>
    <source>
        <strain evidence="5">NBRC 111756</strain>
    </source>
</reference>
<evidence type="ECO:0000313" key="5">
    <source>
        <dbReference type="Proteomes" id="UP001596422"/>
    </source>
</evidence>
<dbReference type="Pfam" id="PF00884">
    <property type="entry name" value="Sulfatase"/>
    <property type="match status" value="1"/>
</dbReference>
<name>A0ABW2A2Z6_9GAMM</name>
<dbReference type="Gene3D" id="3.40.720.10">
    <property type="entry name" value="Alkaline Phosphatase, subunit A"/>
    <property type="match status" value="1"/>
</dbReference>
<proteinExistence type="predicted"/>
<dbReference type="RefSeq" id="WP_379910362.1">
    <property type="nucleotide sequence ID" value="NZ_JBHSWE010000001.1"/>
</dbReference>
<keyword evidence="1" id="KW-0479">Metal-binding</keyword>
<organism evidence="4 5">
    <name type="scientific">Marinobacterium aestuariivivens</name>
    <dbReference type="NCBI Taxonomy" id="1698799"/>
    <lineage>
        <taxon>Bacteria</taxon>
        <taxon>Pseudomonadati</taxon>
        <taxon>Pseudomonadota</taxon>
        <taxon>Gammaproteobacteria</taxon>
        <taxon>Oceanospirillales</taxon>
        <taxon>Oceanospirillaceae</taxon>
        <taxon>Marinobacterium</taxon>
    </lineage>
</organism>
<evidence type="ECO:0000256" key="1">
    <source>
        <dbReference type="ARBA" id="ARBA00022723"/>
    </source>
</evidence>
<evidence type="ECO:0000313" key="4">
    <source>
        <dbReference type="EMBL" id="MFC6671885.1"/>
    </source>
</evidence>
<feature type="domain" description="Sulfatase N-terminal" evidence="3">
    <location>
        <begin position="2"/>
        <end position="93"/>
    </location>
</feature>
<gene>
    <name evidence="4" type="ORF">ACFQDL_18815</name>
</gene>
<dbReference type="PANTHER" id="PTHR45953">
    <property type="entry name" value="IDURONATE 2-SULFATASE"/>
    <property type="match status" value="1"/>
</dbReference>
<evidence type="ECO:0000259" key="3">
    <source>
        <dbReference type="Pfam" id="PF00884"/>
    </source>
</evidence>
<dbReference type="Proteomes" id="UP001596422">
    <property type="component" value="Unassembled WGS sequence"/>
</dbReference>
<dbReference type="EMBL" id="JBHSWE010000001">
    <property type="protein sequence ID" value="MFC6671885.1"/>
    <property type="molecule type" value="Genomic_DNA"/>
</dbReference>
<protein>
    <submittedName>
        <fullName evidence="4">Sulfatase-like hydrolase/transferase</fullName>
    </submittedName>
</protein>
<dbReference type="InterPro" id="IPR000917">
    <property type="entry name" value="Sulfatase_N"/>
</dbReference>